<name>A0A248TH82_9BACI</name>
<dbReference type="EMBL" id="CP022983">
    <property type="protein sequence ID" value="ASV67558.1"/>
    <property type="molecule type" value="Genomic_DNA"/>
</dbReference>
<feature type="signal peptide" evidence="1">
    <location>
        <begin position="1"/>
        <end position="21"/>
    </location>
</feature>
<evidence type="ECO:0000259" key="2">
    <source>
        <dbReference type="Pfam" id="PF22322"/>
    </source>
</evidence>
<feature type="chain" id="PRO_5012828983" description="DUF6973 domain-containing protein" evidence="1">
    <location>
        <begin position="22"/>
        <end position="250"/>
    </location>
</feature>
<proteinExistence type="predicted"/>
<protein>
    <recommendedName>
        <fullName evidence="2">DUF6973 domain-containing protein</fullName>
    </recommendedName>
</protein>
<dbReference type="Proteomes" id="UP000215137">
    <property type="component" value="Chromosome"/>
</dbReference>
<evidence type="ECO:0000313" key="4">
    <source>
        <dbReference type="Proteomes" id="UP000215137"/>
    </source>
</evidence>
<feature type="domain" description="DUF6973" evidence="2">
    <location>
        <begin position="116"/>
        <end position="231"/>
    </location>
</feature>
<reference evidence="3 4" key="1">
    <citation type="submission" date="2017-08" db="EMBL/GenBank/DDBJ databases">
        <title>Complete Genome Sequence of Bacillus kochii Oregon-R-modENCODE STRAIN BDGP4, isolated from Drosophila melanogaster gut.</title>
        <authorList>
            <person name="Wan K.H."/>
            <person name="Yu C."/>
            <person name="Park S."/>
            <person name="Hammonds A.S."/>
            <person name="Booth B.W."/>
            <person name="Celniker S.E."/>
        </authorList>
    </citation>
    <scope>NUCLEOTIDE SEQUENCE [LARGE SCALE GENOMIC DNA]</scope>
    <source>
        <strain evidence="3 4">BDGP4</strain>
    </source>
</reference>
<dbReference type="KEGG" id="bko:CKF48_09630"/>
<dbReference type="OrthoDB" id="1187707at2"/>
<keyword evidence="4" id="KW-1185">Reference proteome</keyword>
<dbReference type="RefSeq" id="WP_095371132.1">
    <property type="nucleotide sequence ID" value="NZ_CP022983.1"/>
</dbReference>
<dbReference type="InterPro" id="IPR054246">
    <property type="entry name" value="DUF6973"/>
</dbReference>
<sequence length="250" mass="27932">MKKVFLAFIFLLTFGVSSAYASEKPEMQKSNIENQLDVTPELSEEVLEVLTEEDFAAAYEILTETTSIEDFEKQEKELDQLIIPILIDIAKTKENSIKPYSILPDAYNRLNDTERKLAKKHPTQAAIVYNCSAAATGLAGKLYKNGNADNHNGNAFKHAFWNAAMTRDMNATKAKTWADAHEVGAKGVSKDMDLKNNKIGRDTYVALADASFLKPDYTKIQKELMKKIDQGKLYRVVNGKLVKTNSSGKK</sequence>
<accession>A0A248TH82</accession>
<evidence type="ECO:0000313" key="3">
    <source>
        <dbReference type="EMBL" id="ASV67558.1"/>
    </source>
</evidence>
<gene>
    <name evidence="3" type="ORF">CKF48_09630</name>
</gene>
<organism evidence="3 4">
    <name type="scientific">Cytobacillus kochii</name>
    <dbReference type="NCBI Taxonomy" id="859143"/>
    <lineage>
        <taxon>Bacteria</taxon>
        <taxon>Bacillati</taxon>
        <taxon>Bacillota</taxon>
        <taxon>Bacilli</taxon>
        <taxon>Bacillales</taxon>
        <taxon>Bacillaceae</taxon>
        <taxon>Cytobacillus</taxon>
    </lineage>
</organism>
<keyword evidence="1" id="KW-0732">Signal</keyword>
<evidence type="ECO:0000256" key="1">
    <source>
        <dbReference type="SAM" id="SignalP"/>
    </source>
</evidence>
<dbReference type="Pfam" id="PF22322">
    <property type="entry name" value="DUF6973"/>
    <property type="match status" value="1"/>
</dbReference>
<dbReference type="AlphaFoldDB" id="A0A248TH82"/>